<evidence type="ECO:0000313" key="7">
    <source>
        <dbReference type="EMBL" id="XCC62951.1"/>
    </source>
</evidence>
<gene>
    <name evidence="7" type="ORF">PUP29_03260</name>
</gene>
<keyword evidence="4 6" id="KW-0175">Coiled coil</keyword>
<evidence type="ECO:0000256" key="4">
    <source>
        <dbReference type="ARBA" id="ARBA00023054"/>
    </source>
</evidence>
<reference evidence="7" key="1">
    <citation type="submission" date="2023-02" db="EMBL/GenBank/DDBJ databases">
        <title>Gut commensal Christensenella minuta modulates host metabolism via a new class of secondary bile acids.</title>
        <authorList>
            <person name="Liu C."/>
        </authorList>
    </citation>
    <scope>NUCLEOTIDE SEQUENCE</scope>
    <source>
        <strain evidence="7">CA70</strain>
    </source>
</reference>
<dbReference type="EMBL" id="CP117826">
    <property type="protein sequence ID" value="XCC62951.1"/>
    <property type="molecule type" value="Genomic_DNA"/>
</dbReference>
<dbReference type="RefSeq" id="WP_353423840.1">
    <property type="nucleotide sequence ID" value="NZ_CP117826.1"/>
</dbReference>
<dbReference type="InterPro" id="IPR007793">
    <property type="entry name" value="DivIVA_fam"/>
</dbReference>
<dbReference type="InterPro" id="IPR019933">
    <property type="entry name" value="DivIVA_domain"/>
</dbReference>
<dbReference type="AlphaFoldDB" id="A0AAU8A9V9"/>
<evidence type="ECO:0000256" key="3">
    <source>
        <dbReference type="ARBA" id="ARBA00022618"/>
    </source>
</evidence>
<organism evidence="7">
    <name type="scientific">Christensenella massiliensis</name>
    <dbReference type="NCBI Taxonomy" id="1805714"/>
    <lineage>
        <taxon>Bacteria</taxon>
        <taxon>Bacillati</taxon>
        <taxon>Bacillota</taxon>
        <taxon>Clostridia</taxon>
        <taxon>Christensenellales</taxon>
        <taxon>Christensenellaceae</taxon>
        <taxon>Christensenella</taxon>
    </lineage>
</organism>
<feature type="coiled-coil region" evidence="6">
    <location>
        <begin position="104"/>
        <end position="145"/>
    </location>
</feature>
<comment type="subcellular location">
    <subcellularLocation>
        <location evidence="1">Cytoplasm</location>
    </subcellularLocation>
</comment>
<accession>A0AAU8A9V9</accession>
<sequence>MNITPKNILEKEFSKKFNGYDQEQVDEFLDEIIKQFESLLEENENVIAKNEELKSEVARLKQKADKLENVEEKLMATVITAQRNATLYIEKAELQAQKIMDVANQNAKTVIESTQLRMEAAKQEIRRYEKQIADYKKRFRLFLDEQMAFAESKLDDEEVLKHQATEISQSISNLTNQMADIDHDSQNTSIHLNEILKQSKEETEHDFKQSTANLQEIVNEIIDD</sequence>
<evidence type="ECO:0000256" key="1">
    <source>
        <dbReference type="ARBA" id="ARBA00004496"/>
    </source>
</evidence>
<keyword evidence="2" id="KW-0963">Cytoplasm</keyword>
<dbReference type="Pfam" id="PF05103">
    <property type="entry name" value="DivIVA"/>
    <property type="match status" value="1"/>
</dbReference>
<dbReference type="GO" id="GO:0051301">
    <property type="term" value="P:cell division"/>
    <property type="evidence" value="ECO:0007669"/>
    <property type="project" value="UniProtKB-KW"/>
</dbReference>
<proteinExistence type="predicted"/>
<keyword evidence="5" id="KW-0131">Cell cycle</keyword>
<keyword evidence="3" id="KW-0132">Cell division</keyword>
<feature type="coiled-coil region" evidence="6">
    <location>
        <begin position="29"/>
        <end position="77"/>
    </location>
</feature>
<dbReference type="PANTHER" id="PTHR35794:SF1">
    <property type="entry name" value="CELL CYCLE PROTEIN GPSB"/>
    <property type="match status" value="1"/>
</dbReference>
<dbReference type="Gene3D" id="6.10.250.660">
    <property type="match status" value="1"/>
</dbReference>
<name>A0AAU8A9V9_9FIRM</name>
<dbReference type="GO" id="GO:0005737">
    <property type="term" value="C:cytoplasm"/>
    <property type="evidence" value="ECO:0007669"/>
    <property type="project" value="UniProtKB-SubCell"/>
</dbReference>
<evidence type="ECO:0000256" key="6">
    <source>
        <dbReference type="SAM" id="Coils"/>
    </source>
</evidence>
<dbReference type="PANTHER" id="PTHR35794">
    <property type="entry name" value="CELL DIVISION PROTEIN DIVIVA"/>
    <property type="match status" value="1"/>
</dbReference>
<protein>
    <submittedName>
        <fullName evidence="7">DivIVA domain-containing protein</fullName>
    </submittedName>
</protein>
<dbReference type="NCBIfam" id="TIGR03544">
    <property type="entry name" value="DivI1A_domain"/>
    <property type="match status" value="1"/>
</dbReference>
<evidence type="ECO:0000256" key="2">
    <source>
        <dbReference type="ARBA" id="ARBA00022490"/>
    </source>
</evidence>
<evidence type="ECO:0000256" key="5">
    <source>
        <dbReference type="ARBA" id="ARBA00023306"/>
    </source>
</evidence>